<feature type="chain" id="PRO_5026654411" description="SGNH hydrolase-type esterase domain-containing protein" evidence="1">
    <location>
        <begin position="31"/>
        <end position="437"/>
    </location>
</feature>
<keyword evidence="3" id="KW-1185">Reference proteome</keyword>
<dbReference type="InterPro" id="IPR036514">
    <property type="entry name" value="SGNH_hydro_sf"/>
</dbReference>
<sequence length="437" mass="45334">MSSRRARSRSAPLLALSLAAAVLVAAPAAAEPGEPTPAVPDEAALGTAALPTAAVALGDSFVSGEGAGDYQPVGDTAGVAQGFPGWDAANSNPYFCHRSAHASIEVADLPGIDERFNLACSGGRPADMATASAAREQGRGVSAQLDQLRSVATTHDVDLVLVGLGSNNSHFTFGDVAAECAGRFVGDGYTGWWEVWLHLVNWVTGAELDEQPCTDADLAGAEQLAAAQSETTDAVLAVVDTLAEVDPDGEHRIVLQDYTNPLPEAYAEQYLTEDGRDDGRDKFRALVDERYAAGCPAHVASLAPAHRFSEGLGQMVAGVAATVAAERPGVDVTYLGVQSAFDGARLCEAPGGAALATPLRVMDGPSGVPVESFGPFDKLDIKRVTDTCQDYYQTCQESWHPNVAGHEVLGRCLTGAWTTGAAVVTCARQPDGSLTIG</sequence>
<dbReference type="AlphaFoldDB" id="A0A6P0HL71"/>
<organism evidence="2 3">
    <name type="scientific">Nocardioides zeae</name>
    <dbReference type="NCBI Taxonomy" id="1457234"/>
    <lineage>
        <taxon>Bacteria</taxon>
        <taxon>Bacillati</taxon>
        <taxon>Actinomycetota</taxon>
        <taxon>Actinomycetes</taxon>
        <taxon>Propionibacteriales</taxon>
        <taxon>Nocardioidaceae</taxon>
        <taxon>Nocardioides</taxon>
    </lineage>
</organism>
<dbReference type="Proteomes" id="UP000468687">
    <property type="component" value="Unassembled WGS sequence"/>
</dbReference>
<comment type="caution">
    <text evidence="2">The sequence shown here is derived from an EMBL/GenBank/DDBJ whole genome shotgun (WGS) entry which is preliminary data.</text>
</comment>
<evidence type="ECO:0000313" key="3">
    <source>
        <dbReference type="Proteomes" id="UP000468687"/>
    </source>
</evidence>
<feature type="signal peptide" evidence="1">
    <location>
        <begin position="1"/>
        <end position="30"/>
    </location>
</feature>
<evidence type="ECO:0008006" key="4">
    <source>
        <dbReference type="Google" id="ProtNLM"/>
    </source>
</evidence>
<keyword evidence="1" id="KW-0732">Signal</keyword>
<gene>
    <name evidence="2" type="ORF">G3T38_13850</name>
</gene>
<protein>
    <recommendedName>
        <fullName evidence="4">SGNH hydrolase-type esterase domain-containing protein</fullName>
    </recommendedName>
</protein>
<evidence type="ECO:0000256" key="1">
    <source>
        <dbReference type="SAM" id="SignalP"/>
    </source>
</evidence>
<dbReference type="SUPFAM" id="SSF52266">
    <property type="entry name" value="SGNH hydrolase"/>
    <property type="match status" value="1"/>
</dbReference>
<name>A0A6P0HL71_9ACTN</name>
<accession>A0A6P0HL71</accession>
<dbReference type="Gene3D" id="3.40.50.1110">
    <property type="entry name" value="SGNH hydrolase"/>
    <property type="match status" value="1"/>
</dbReference>
<evidence type="ECO:0000313" key="2">
    <source>
        <dbReference type="EMBL" id="NEN79363.1"/>
    </source>
</evidence>
<dbReference type="EMBL" id="JAAGXA010000009">
    <property type="protein sequence ID" value="NEN79363.1"/>
    <property type="molecule type" value="Genomic_DNA"/>
</dbReference>
<proteinExistence type="predicted"/>
<dbReference type="RefSeq" id="WP_163772900.1">
    <property type="nucleotide sequence ID" value="NZ_JAAGXA010000009.1"/>
</dbReference>
<reference evidence="2 3" key="1">
    <citation type="journal article" date="2014" name="Int. J. Syst. Evol. Microbiol.">
        <title>Nocardioides zeae sp. nov., isolated from the stem of Zea mays.</title>
        <authorList>
            <person name="Glaeser S.P."/>
            <person name="McInroy J.A."/>
            <person name="Busse H.J."/>
            <person name="Kampfer P."/>
        </authorList>
    </citation>
    <scope>NUCLEOTIDE SEQUENCE [LARGE SCALE GENOMIC DNA]</scope>
    <source>
        <strain evidence="2 3">JCM 30728</strain>
    </source>
</reference>